<dbReference type="Proteomes" id="UP000192936">
    <property type="component" value="Unassembled WGS sequence"/>
</dbReference>
<dbReference type="EMBL" id="FXAK01000009">
    <property type="protein sequence ID" value="SMF89291.1"/>
    <property type="molecule type" value="Genomic_DNA"/>
</dbReference>
<protein>
    <submittedName>
        <fullName evidence="1">Uncharacterized protein</fullName>
    </submittedName>
</protein>
<sequence length="106" mass="11601">MSTAFTRTTARTVTFTRPFELNGMDGVQPAGSYVVETDEELIDSLSFPVYRRTATWIHLPHADGRSNGGLGMAQTALIDPDELDRILASAETEPQYGSQEHGSQGR</sequence>
<dbReference type="AlphaFoldDB" id="A0A1X7HNC3"/>
<dbReference type="RefSeq" id="WP_085091496.1">
    <property type="nucleotide sequence ID" value="NZ_FXAK01000009.1"/>
</dbReference>
<gene>
    <name evidence="1" type="ORF">SAMN02982917_6676</name>
</gene>
<evidence type="ECO:0000313" key="1">
    <source>
        <dbReference type="EMBL" id="SMF89291.1"/>
    </source>
</evidence>
<name>A0A1X7HNC3_9PROT</name>
<dbReference type="STRING" id="286727.SAMN02982917_6676"/>
<accession>A0A1X7HNC3</accession>
<evidence type="ECO:0000313" key="2">
    <source>
        <dbReference type="Proteomes" id="UP000192936"/>
    </source>
</evidence>
<dbReference type="OrthoDB" id="8378722at2"/>
<organism evidence="1 2">
    <name type="scientific">Azospirillum oryzae</name>
    <dbReference type="NCBI Taxonomy" id="286727"/>
    <lineage>
        <taxon>Bacteria</taxon>
        <taxon>Pseudomonadati</taxon>
        <taxon>Pseudomonadota</taxon>
        <taxon>Alphaproteobacteria</taxon>
        <taxon>Rhodospirillales</taxon>
        <taxon>Azospirillaceae</taxon>
        <taxon>Azospirillum</taxon>
    </lineage>
</organism>
<reference evidence="1 2" key="1">
    <citation type="submission" date="2017-04" db="EMBL/GenBank/DDBJ databases">
        <authorList>
            <person name="Afonso C.L."/>
            <person name="Miller P.J."/>
            <person name="Scott M.A."/>
            <person name="Spackman E."/>
            <person name="Goraichik I."/>
            <person name="Dimitrov K.M."/>
            <person name="Suarez D.L."/>
            <person name="Swayne D.E."/>
        </authorList>
    </citation>
    <scope>NUCLEOTIDE SEQUENCE [LARGE SCALE GENOMIC DNA]</scope>
    <source>
        <strain evidence="1 2">A2P</strain>
    </source>
</reference>
<proteinExistence type="predicted"/>